<dbReference type="SMART" id="SM00173">
    <property type="entry name" value="RAS"/>
    <property type="match status" value="1"/>
</dbReference>
<dbReference type="EMBL" id="CAJNON010000098">
    <property type="protein sequence ID" value="CAF0962274.1"/>
    <property type="molecule type" value="Genomic_DNA"/>
</dbReference>
<sequence length="613" mass="70238">MAESSTADYIFKIVLTGDSGVGKSNLLSRFTRNEFSLESRSTIGVEFSTKEVQVDGKTIKVQIWDTAGQERFMAITKAYYRNALGALVVFDILKASTFQNLDQWYNEVRANAGIDCSIILLGNKLDQRHIRAVLHDDAKRYADERNIQYVETSALDSTNVEQAFRTLIADIYRHWAARMDSMKQESNTLSQQHIPQTIKPGYSSTTSNPAATNNSCCTRELNNLTSSPELLDHPSINNSNDASINQWNELRTPVLANYPDLIDAAEARRIHTESYSQNKDHPLLSDDIIRLINKGFGESDPYPTKNNLGRIWFFLEYNPYLRQLYLTIIKARCLRSMTNCEPTTFVRAEILPKLNLSFSTNIIKEDSNPNYMTETLFNINLSEFSYNILKLTVHEVDKDVFHTPIGTTYYPLDHLLIAQRAKGHAVWRNLFPEYGDPSAIGLIQIRATVFYDAKNDCLNIYVHSLRATGVVKQAYQVYVHASVAIHDSPIIPQEHLESSHSKYGPIVSLEQYNDTIYDQLFRFTVYKHEFNEMTVVLDVYRRSLGEEFFNDILLGRTVVVSPEMLTKNLNTEIQSPSNITEESPLNPDNEKKIEQKKKKRKHKKRNILVKYNK</sequence>
<accession>A0A819M2X1</accession>
<evidence type="ECO:0000259" key="13">
    <source>
        <dbReference type="PROSITE" id="PS50004"/>
    </source>
</evidence>
<evidence type="ECO:0000256" key="11">
    <source>
        <dbReference type="ARBA" id="ARBA00064728"/>
    </source>
</evidence>
<dbReference type="PROSITE" id="PS51420">
    <property type="entry name" value="RHO"/>
    <property type="match status" value="1"/>
</dbReference>
<evidence type="ECO:0000313" key="16">
    <source>
        <dbReference type="Proteomes" id="UP000663881"/>
    </source>
</evidence>
<dbReference type="PROSITE" id="PS51421">
    <property type="entry name" value="RAS"/>
    <property type="match status" value="1"/>
</dbReference>
<dbReference type="OrthoDB" id="10259057at2759"/>
<dbReference type="GO" id="GO:0012505">
    <property type="term" value="C:endomembrane system"/>
    <property type="evidence" value="ECO:0007669"/>
    <property type="project" value="UniProtKB-SubCell"/>
</dbReference>
<dbReference type="SMART" id="SM00176">
    <property type="entry name" value="RAN"/>
    <property type="match status" value="1"/>
</dbReference>
<evidence type="ECO:0000256" key="1">
    <source>
        <dbReference type="ARBA" id="ARBA00006270"/>
    </source>
</evidence>
<evidence type="ECO:0000256" key="5">
    <source>
        <dbReference type="ARBA" id="ARBA00023288"/>
    </source>
</evidence>
<proteinExistence type="inferred from homology"/>
<feature type="compositionally biased region" description="Basic residues" evidence="12">
    <location>
        <begin position="594"/>
        <end position="605"/>
    </location>
</feature>
<feature type="domain" description="C2" evidence="13">
    <location>
        <begin position="307"/>
        <end position="428"/>
    </location>
</feature>
<dbReference type="FunFam" id="3.40.50.300:FF:000067">
    <property type="entry name" value="ras-related protein RABA1f"/>
    <property type="match status" value="1"/>
</dbReference>
<dbReference type="Gene3D" id="2.60.40.150">
    <property type="entry name" value="C2 domain"/>
    <property type="match status" value="1"/>
</dbReference>
<dbReference type="NCBIfam" id="TIGR00231">
    <property type="entry name" value="small_GTP"/>
    <property type="match status" value="1"/>
</dbReference>
<comment type="caution">
    <text evidence="15">The sequence shown here is derived from an EMBL/GenBank/DDBJ whole genome shotgun (WGS) entry which is preliminary data.</text>
</comment>
<evidence type="ECO:0000256" key="4">
    <source>
        <dbReference type="ARBA" id="ARBA00023136"/>
    </source>
</evidence>
<dbReference type="Proteomes" id="UP000663881">
    <property type="component" value="Unassembled WGS sequence"/>
</dbReference>
<dbReference type="SMART" id="SM00174">
    <property type="entry name" value="RHO"/>
    <property type="match status" value="1"/>
</dbReference>
<dbReference type="InterPro" id="IPR005225">
    <property type="entry name" value="Small_GTP-bd"/>
</dbReference>
<dbReference type="GO" id="GO:0005525">
    <property type="term" value="F:GTP binding"/>
    <property type="evidence" value="ECO:0007669"/>
    <property type="project" value="UniProtKB-KW"/>
</dbReference>
<dbReference type="GO" id="GO:0031260">
    <property type="term" value="C:pseudopodium membrane"/>
    <property type="evidence" value="ECO:0007669"/>
    <property type="project" value="UniProtKB-SubCell"/>
</dbReference>
<keyword evidence="2" id="KW-0547">Nucleotide-binding</keyword>
<comment type="function">
    <text evidence="10">The small GTPases Rab are key regulators of intracellular membrane trafficking, from the formation of transport vesicles to their fusion with membranes. Rabs cycle between an inactive GDP-bound form and an active GTP-bound form that is able to recruit to membranes different set of downstream effectors directly responsible for vesicle formation, movement, tethering and fusion. RAB25 regulates epithelial cell differentiation, proliferation and survival, thereby playing key roles in tumorigenesis. Promotes invasive migration of cells in which it functions to localize and maintain integrin alpha-V/beta-1 at the tips of extending pseudopodia. Involved in the regulation of epithelial morphogenesis through the control of CLDN4 expression and localization at tight junctions. May selectively regulate the apical recycling pathway. Together with MYO5B regulates transcytosis.</text>
</comment>
<dbReference type="AlphaFoldDB" id="A0A819M2X1"/>
<dbReference type="GO" id="GO:0003924">
    <property type="term" value="F:GTPase activity"/>
    <property type="evidence" value="ECO:0007669"/>
    <property type="project" value="InterPro"/>
</dbReference>
<evidence type="ECO:0000313" key="14">
    <source>
        <dbReference type="EMBL" id="CAF0962274.1"/>
    </source>
</evidence>
<dbReference type="Proteomes" id="UP000663891">
    <property type="component" value="Unassembled WGS sequence"/>
</dbReference>
<dbReference type="PANTHER" id="PTHR47979">
    <property type="entry name" value="DRAB11-RELATED"/>
    <property type="match status" value="1"/>
</dbReference>
<evidence type="ECO:0000256" key="10">
    <source>
        <dbReference type="ARBA" id="ARBA00055320"/>
    </source>
</evidence>
<reference evidence="15" key="1">
    <citation type="submission" date="2021-02" db="EMBL/GenBank/DDBJ databases">
        <authorList>
            <person name="Nowell W R."/>
        </authorList>
    </citation>
    <scope>NUCLEOTIDE SEQUENCE</scope>
</reference>
<evidence type="ECO:0000256" key="3">
    <source>
        <dbReference type="ARBA" id="ARBA00023134"/>
    </source>
</evidence>
<dbReference type="Gene3D" id="3.40.50.300">
    <property type="entry name" value="P-loop containing nucleotide triphosphate hydrolases"/>
    <property type="match status" value="1"/>
</dbReference>
<name>A0A819M2X1_9BILA</name>
<evidence type="ECO:0000256" key="7">
    <source>
        <dbReference type="ARBA" id="ARBA00037836"/>
    </source>
</evidence>
<keyword evidence="6" id="KW-0636">Prenylation</keyword>
<dbReference type="SUPFAM" id="SSF52540">
    <property type="entry name" value="P-loop containing nucleoside triphosphate hydrolases"/>
    <property type="match status" value="1"/>
</dbReference>
<comment type="similarity">
    <text evidence="1">Belongs to the small GTPase superfamily. Rab family.</text>
</comment>
<evidence type="ECO:0000256" key="2">
    <source>
        <dbReference type="ARBA" id="ARBA00022741"/>
    </source>
</evidence>
<comment type="subunit">
    <text evidence="11">Interacts (GTP-bound form) with RAB11FIP1, RAB11FIP2, RAB11FIP3 and RAB11FIP4. Interacts (via the hypervariable C-terminal region) with ITGB1 (via the cytoplasmic region); the interaction is GTP-dependent. Interacts with ITGAV. Associates with the integrin alpha-V/beta-1 heterodimer. Interacts with VPS33B.</text>
</comment>
<evidence type="ECO:0000256" key="6">
    <source>
        <dbReference type="ARBA" id="ARBA00023289"/>
    </source>
</evidence>
<evidence type="ECO:0000313" key="15">
    <source>
        <dbReference type="EMBL" id="CAF3972883.1"/>
    </source>
</evidence>
<dbReference type="InterPro" id="IPR000008">
    <property type="entry name" value="C2_dom"/>
</dbReference>
<protein>
    <recommendedName>
        <fullName evidence="9">Ras-related protein Rab-25</fullName>
    </recommendedName>
</protein>
<dbReference type="CDD" id="cd01868">
    <property type="entry name" value="Rab11_like"/>
    <property type="match status" value="1"/>
</dbReference>
<dbReference type="InterPro" id="IPR027417">
    <property type="entry name" value="P-loop_NTPase"/>
</dbReference>
<keyword evidence="5" id="KW-0449">Lipoprotein</keyword>
<keyword evidence="4" id="KW-0472">Membrane</keyword>
<dbReference type="SMART" id="SM00175">
    <property type="entry name" value="RAB"/>
    <property type="match status" value="1"/>
</dbReference>
<evidence type="ECO:0000256" key="9">
    <source>
        <dbReference type="ARBA" id="ARBA00039508"/>
    </source>
</evidence>
<dbReference type="Pfam" id="PF00168">
    <property type="entry name" value="C2"/>
    <property type="match status" value="1"/>
</dbReference>
<feature type="region of interest" description="Disordered" evidence="12">
    <location>
        <begin position="575"/>
        <end position="605"/>
    </location>
</feature>
<keyword evidence="3" id="KW-0342">GTP-binding</keyword>
<dbReference type="PRINTS" id="PR00449">
    <property type="entry name" value="RASTRNSFRMNG"/>
</dbReference>
<organism evidence="15 16">
    <name type="scientific">Adineta steineri</name>
    <dbReference type="NCBI Taxonomy" id="433720"/>
    <lineage>
        <taxon>Eukaryota</taxon>
        <taxon>Metazoa</taxon>
        <taxon>Spiralia</taxon>
        <taxon>Gnathifera</taxon>
        <taxon>Rotifera</taxon>
        <taxon>Eurotatoria</taxon>
        <taxon>Bdelloidea</taxon>
        <taxon>Adinetida</taxon>
        <taxon>Adinetidae</taxon>
        <taxon>Adineta</taxon>
    </lineage>
</organism>
<dbReference type="Pfam" id="PF00071">
    <property type="entry name" value="Ras"/>
    <property type="match status" value="1"/>
</dbReference>
<dbReference type="InterPro" id="IPR001806">
    <property type="entry name" value="Small_GTPase"/>
</dbReference>
<dbReference type="PROSITE" id="PS51419">
    <property type="entry name" value="RAB"/>
    <property type="match status" value="1"/>
</dbReference>
<dbReference type="SUPFAM" id="SSF49562">
    <property type="entry name" value="C2 domain (Calcium/lipid-binding domain, CaLB)"/>
    <property type="match status" value="1"/>
</dbReference>
<dbReference type="SMART" id="SM00239">
    <property type="entry name" value="C2"/>
    <property type="match status" value="1"/>
</dbReference>
<evidence type="ECO:0000256" key="12">
    <source>
        <dbReference type="SAM" id="MobiDB-lite"/>
    </source>
</evidence>
<dbReference type="PROSITE" id="PS50004">
    <property type="entry name" value="C2"/>
    <property type="match status" value="1"/>
</dbReference>
<gene>
    <name evidence="15" type="ORF">OKA104_LOCUS28208</name>
    <name evidence="14" type="ORF">VCS650_LOCUS12668</name>
</gene>
<dbReference type="InterPro" id="IPR035892">
    <property type="entry name" value="C2_domain_sf"/>
</dbReference>
<dbReference type="InterPro" id="IPR050209">
    <property type="entry name" value="Rab_GTPases_membrane_traffic"/>
</dbReference>
<comment type="subcellular location">
    <subcellularLocation>
        <location evidence="7">Cell projection</location>
        <location evidence="7">Pseudopodium membrane</location>
    </subcellularLocation>
    <subcellularLocation>
        <location evidence="8">Endomembrane system</location>
        <topology evidence="8">Lipid-anchor</topology>
    </subcellularLocation>
</comment>
<dbReference type="EMBL" id="CAJOAY010002698">
    <property type="protein sequence ID" value="CAF3972883.1"/>
    <property type="molecule type" value="Genomic_DNA"/>
</dbReference>
<evidence type="ECO:0000256" key="8">
    <source>
        <dbReference type="ARBA" id="ARBA00037868"/>
    </source>
</evidence>